<dbReference type="InterPro" id="IPR002509">
    <property type="entry name" value="NODB_dom"/>
</dbReference>
<dbReference type="GO" id="GO:0006508">
    <property type="term" value="P:proteolysis"/>
    <property type="evidence" value="ECO:0007669"/>
    <property type="project" value="UniProtKB-KW"/>
</dbReference>
<dbReference type="InterPro" id="IPR011330">
    <property type="entry name" value="Glyco_hydro/deAcase_b/a-brl"/>
</dbReference>
<protein>
    <submittedName>
        <fullName evidence="4">Protease 1</fullName>
    </submittedName>
</protein>
<name>A0A6S6SXA7_9BACT</name>
<keyword evidence="2" id="KW-0732">Signal</keyword>
<dbReference type="Gene3D" id="3.20.20.370">
    <property type="entry name" value="Glycoside hydrolase/deacetylase"/>
    <property type="match status" value="1"/>
</dbReference>
<dbReference type="SUPFAM" id="SSF88713">
    <property type="entry name" value="Glycoside hydrolase/deacetylase"/>
    <property type="match status" value="1"/>
</dbReference>
<feature type="domain" description="NodB homology" evidence="3">
    <location>
        <begin position="528"/>
        <end position="647"/>
    </location>
</feature>
<evidence type="ECO:0000256" key="2">
    <source>
        <dbReference type="ARBA" id="ARBA00022729"/>
    </source>
</evidence>
<comment type="subcellular location">
    <subcellularLocation>
        <location evidence="1">Secreted</location>
    </subcellularLocation>
</comment>
<dbReference type="GO" id="GO:0005576">
    <property type="term" value="C:extracellular region"/>
    <property type="evidence" value="ECO:0007669"/>
    <property type="project" value="UniProtKB-SubCell"/>
</dbReference>
<keyword evidence="4" id="KW-0645">Protease</keyword>
<reference evidence="4" key="1">
    <citation type="submission" date="2020-01" db="EMBL/GenBank/DDBJ databases">
        <authorList>
            <person name="Meier V. D."/>
            <person name="Meier V D."/>
        </authorList>
    </citation>
    <scope>NUCLEOTIDE SEQUENCE</scope>
    <source>
        <strain evidence="4">HLG_WM_MAG_03</strain>
    </source>
</reference>
<evidence type="ECO:0000256" key="1">
    <source>
        <dbReference type="ARBA" id="ARBA00004613"/>
    </source>
</evidence>
<dbReference type="PANTHER" id="PTHR34216">
    <property type="match status" value="1"/>
</dbReference>
<dbReference type="GO" id="GO:0016810">
    <property type="term" value="F:hydrolase activity, acting on carbon-nitrogen (but not peptide) bonds"/>
    <property type="evidence" value="ECO:0007669"/>
    <property type="project" value="InterPro"/>
</dbReference>
<dbReference type="GO" id="GO:0005975">
    <property type="term" value="P:carbohydrate metabolic process"/>
    <property type="evidence" value="ECO:0007669"/>
    <property type="project" value="InterPro"/>
</dbReference>
<accession>A0A6S6SXA7</accession>
<keyword evidence="4" id="KW-0378">Hydrolase</keyword>
<dbReference type="InterPro" id="IPR051398">
    <property type="entry name" value="Polysacch_Deacetylase"/>
</dbReference>
<evidence type="ECO:0000313" key="4">
    <source>
        <dbReference type="EMBL" id="CAA6807631.1"/>
    </source>
</evidence>
<evidence type="ECO:0000259" key="3">
    <source>
        <dbReference type="Pfam" id="PF01522"/>
    </source>
</evidence>
<dbReference type="PANTHER" id="PTHR34216:SF3">
    <property type="entry name" value="POLY-BETA-1,6-N-ACETYL-D-GLUCOSAMINE N-DEACETYLASE"/>
    <property type="match status" value="1"/>
</dbReference>
<dbReference type="EMBL" id="CACVAR010000166">
    <property type="protein sequence ID" value="CAA6807631.1"/>
    <property type="molecule type" value="Genomic_DNA"/>
</dbReference>
<dbReference type="AlphaFoldDB" id="A0A6S6SXA7"/>
<dbReference type="Pfam" id="PF01522">
    <property type="entry name" value="Polysacc_deac_1"/>
    <property type="match status" value="1"/>
</dbReference>
<gene>
    <name evidence="4" type="ORF">HELGO_WM14900</name>
</gene>
<dbReference type="GO" id="GO:0008233">
    <property type="term" value="F:peptidase activity"/>
    <property type="evidence" value="ECO:0007669"/>
    <property type="project" value="UniProtKB-KW"/>
</dbReference>
<sequence length="758" mass="86721">MKVLFRVMLLLVVNVLIVSATVYENAEDGLNNRWSISDSSPEGAIISNVYDNTLKSNVIELKGQNYENQYTIGGYSATANAWNETKDYLSFSFQSREGFLIDVILETNSGLRYIRYSDDDRDKGLDDEYVNTGLGYDASNGEWQQFSRDLSADLKKFEPNNEIVFVHGLEVRGSCKFDNIEIKNKPSLKEFVVYEDAEDNNINRWKIVNNEPLVAEVTNVYDAVLDSQVIKLQGNGSYDNEYLLGESWSNHSNFNLQWDMRTVEGFIIDVHLKTDFGDRYLRYSDNSEAQQSIDGDTLSYGLGYFSTNGDWHTFSRNLEEDLRKLEGENKLLSVESFSIRANAKLDNIELFSSPNKIYEDAEDGKNDRWSIYLGPDSAKIINKLDNEKASKVISLEGEGYGNQYLIGGDLYNKDGWNDSKHTHIKWSMKNSDGYIIYVNVKTVKGNRFIKYDDSSVNNQSIEDEDLHYGLGGNSSDGTWHTYIRDISKDIKELESDNELLSIEGFLVIGNMQIDDLELFKILHPSNNEAGLVLTFDDHDVSGWYSMRNVFLEHGIRATFFVDQFHTLSDDEITKLKTLESDGHEIGCHTYDHKGIGRDYNNDVNLIDDYLNEQIIPAYENMKNRGFNPTSLAYPYGEHESSFDSAVRRYFPYLRTTASDNNRQLYQLNEIFHTKGKNYNILAGDGVDNDYGNELEEIEEALIKAKRNGEVITFYAHQIDDNPNNPYAISPKKLQTIAEYVNAMSLRSYSFKEGYTLDK</sequence>
<proteinExistence type="predicted"/>
<organism evidence="4">
    <name type="scientific">uncultured Sulfurovum sp</name>
    <dbReference type="NCBI Taxonomy" id="269237"/>
    <lineage>
        <taxon>Bacteria</taxon>
        <taxon>Pseudomonadati</taxon>
        <taxon>Campylobacterota</taxon>
        <taxon>Epsilonproteobacteria</taxon>
        <taxon>Campylobacterales</taxon>
        <taxon>Sulfurovaceae</taxon>
        <taxon>Sulfurovum</taxon>
        <taxon>environmental samples</taxon>
    </lineage>
</organism>